<dbReference type="SUPFAM" id="SSF46785">
    <property type="entry name" value="Winged helix' DNA-binding domain"/>
    <property type="match status" value="1"/>
</dbReference>
<protein>
    <submittedName>
        <fullName evidence="2">MarR family transcriptional regulator</fullName>
    </submittedName>
</protein>
<dbReference type="InterPro" id="IPR000835">
    <property type="entry name" value="HTH_MarR-typ"/>
</dbReference>
<comment type="caution">
    <text evidence="2">The sequence shown here is derived from an EMBL/GenBank/DDBJ whole genome shotgun (WGS) entry which is preliminary data.</text>
</comment>
<gene>
    <name evidence="2" type="ORF">H9703_02200</name>
</gene>
<dbReference type="PANTHER" id="PTHR33164:SF43">
    <property type="entry name" value="HTH-TYPE TRANSCRIPTIONAL REPRESSOR YETL"/>
    <property type="match status" value="1"/>
</dbReference>
<dbReference type="InterPro" id="IPR036390">
    <property type="entry name" value="WH_DNA-bd_sf"/>
</dbReference>
<feature type="domain" description="HTH marR-type" evidence="1">
    <location>
        <begin position="1"/>
        <end position="136"/>
    </location>
</feature>
<dbReference type="AlphaFoldDB" id="A0A9D2P9Q6"/>
<dbReference type="InterPro" id="IPR036388">
    <property type="entry name" value="WH-like_DNA-bd_sf"/>
</dbReference>
<accession>A0A9D2P9Q6</accession>
<sequence>MLEQIVKTAYKEFTLRFYHELFARFQDQETGLTAAEIFAAEAIRALGSPTVNEFADFMHVSTPNAAYKINSLVRKGYVEKTRSAQDKREYLLHVTQKYETYCGAGDRVQSAVARIRERFSPEECAKFGEMLSVISEELLPFDGEQPAGPDRPAQNRQ</sequence>
<reference evidence="2" key="1">
    <citation type="journal article" date="2021" name="PeerJ">
        <title>Extensive microbial diversity within the chicken gut microbiome revealed by metagenomics and culture.</title>
        <authorList>
            <person name="Gilroy R."/>
            <person name="Ravi A."/>
            <person name="Getino M."/>
            <person name="Pursley I."/>
            <person name="Horton D.L."/>
            <person name="Alikhan N.F."/>
            <person name="Baker D."/>
            <person name="Gharbi K."/>
            <person name="Hall N."/>
            <person name="Watson M."/>
            <person name="Adriaenssens E.M."/>
            <person name="Foster-Nyarko E."/>
            <person name="Jarju S."/>
            <person name="Secka A."/>
            <person name="Antonio M."/>
            <person name="Oren A."/>
            <person name="Chaudhuri R.R."/>
            <person name="La Ragione R."/>
            <person name="Hildebrand F."/>
            <person name="Pallen M.J."/>
        </authorList>
    </citation>
    <scope>NUCLEOTIDE SEQUENCE</scope>
    <source>
        <strain evidence="2">ChiSjej5B23-2810</strain>
    </source>
</reference>
<dbReference type="Gene3D" id="1.10.10.10">
    <property type="entry name" value="Winged helix-like DNA-binding domain superfamily/Winged helix DNA-binding domain"/>
    <property type="match status" value="1"/>
</dbReference>
<evidence type="ECO:0000259" key="1">
    <source>
        <dbReference type="PROSITE" id="PS50995"/>
    </source>
</evidence>
<reference evidence="2" key="2">
    <citation type="submission" date="2021-04" db="EMBL/GenBank/DDBJ databases">
        <authorList>
            <person name="Gilroy R."/>
        </authorList>
    </citation>
    <scope>NUCLEOTIDE SEQUENCE</scope>
    <source>
        <strain evidence="2">ChiSjej5B23-2810</strain>
    </source>
</reference>
<dbReference type="SMART" id="SM00347">
    <property type="entry name" value="HTH_MARR"/>
    <property type="match status" value="1"/>
</dbReference>
<dbReference type="GO" id="GO:0003700">
    <property type="term" value="F:DNA-binding transcription factor activity"/>
    <property type="evidence" value="ECO:0007669"/>
    <property type="project" value="InterPro"/>
</dbReference>
<dbReference type="GO" id="GO:0006950">
    <property type="term" value="P:response to stress"/>
    <property type="evidence" value="ECO:0007669"/>
    <property type="project" value="TreeGrafter"/>
</dbReference>
<evidence type="ECO:0000313" key="3">
    <source>
        <dbReference type="Proteomes" id="UP000823906"/>
    </source>
</evidence>
<dbReference type="EMBL" id="DWWN01000016">
    <property type="protein sequence ID" value="HJC44943.1"/>
    <property type="molecule type" value="Genomic_DNA"/>
</dbReference>
<dbReference type="InterPro" id="IPR039422">
    <property type="entry name" value="MarR/SlyA-like"/>
</dbReference>
<dbReference type="Pfam" id="PF12802">
    <property type="entry name" value="MarR_2"/>
    <property type="match status" value="1"/>
</dbReference>
<name>A0A9D2P9Q6_9FIRM</name>
<evidence type="ECO:0000313" key="2">
    <source>
        <dbReference type="EMBL" id="HJC44943.1"/>
    </source>
</evidence>
<dbReference type="PROSITE" id="PS50995">
    <property type="entry name" value="HTH_MARR_2"/>
    <property type="match status" value="1"/>
</dbReference>
<dbReference type="Proteomes" id="UP000823906">
    <property type="component" value="Unassembled WGS sequence"/>
</dbReference>
<proteinExistence type="predicted"/>
<organism evidence="2 3">
    <name type="scientific">Candidatus Faecalibacterium faecigallinarum</name>
    <dbReference type="NCBI Taxonomy" id="2838577"/>
    <lineage>
        <taxon>Bacteria</taxon>
        <taxon>Bacillati</taxon>
        <taxon>Bacillota</taxon>
        <taxon>Clostridia</taxon>
        <taxon>Eubacteriales</taxon>
        <taxon>Oscillospiraceae</taxon>
        <taxon>Faecalibacterium</taxon>
    </lineage>
</organism>
<dbReference type="PANTHER" id="PTHR33164">
    <property type="entry name" value="TRANSCRIPTIONAL REGULATOR, MARR FAMILY"/>
    <property type="match status" value="1"/>
</dbReference>